<dbReference type="InterPro" id="IPR029052">
    <property type="entry name" value="Metallo-depent_PP-like"/>
</dbReference>
<keyword evidence="2" id="KW-0378">Hydrolase</keyword>
<reference evidence="3" key="1">
    <citation type="submission" date="2019-08" db="EMBL/GenBank/DDBJ databases">
        <authorList>
            <person name="Kucharzyk K."/>
            <person name="Murdoch R.W."/>
            <person name="Higgins S."/>
            <person name="Loffler F."/>
        </authorList>
    </citation>
    <scope>NUCLEOTIDE SEQUENCE</scope>
</reference>
<evidence type="ECO:0008006" key="4">
    <source>
        <dbReference type="Google" id="ProtNLM"/>
    </source>
</evidence>
<organism evidence="3">
    <name type="scientific">bioreactor metagenome</name>
    <dbReference type="NCBI Taxonomy" id="1076179"/>
    <lineage>
        <taxon>unclassified sequences</taxon>
        <taxon>metagenomes</taxon>
        <taxon>ecological metagenomes</taxon>
    </lineage>
</organism>
<dbReference type="InterPro" id="IPR051158">
    <property type="entry name" value="Metallophosphoesterase_sf"/>
</dbReference>
<dbReference type="GO" id="GO:0046872">
    <property type="term" value="F:metal ion binding"/>
    <property type="evidence" value="ECO:0007669"/>
    <property type="project" value="UniProtKB-KW"/>
</dbReference>
<dbReference type="PANTHER" id="PTHR31302:SF31">
    <property type="entry name" value="PHOSPHODIESTERASE YAEI"/>
    <property type="match status" value="1"/>
</dbReference>
<dbReference type="Gene3D" id="3.60.21.10">
    <property type="match status" value="1"/>
</dbReference>
<comment type="caution">
    <text evidence="3">The sequence shown here is derived from an EMBL/GenBank/DDBJ whole genome shotgun (WGS) entry which is preliminary data.</text>
</comment>
<dbReference type="EMBL" id="VSSQ01012402">
    <property type="protein sequence ID" value="MPM49157.1"/>
    <property type="molecule type" value="Genomic_DNA"/>
</dbReference>
<proteinExistence type="predicted"/>
<name>A0A645A7V8_9ZZZZ</name>
<dbReference type="GO" id="GO:0009245">
    <property type="term" value="P:lipid A biosynthetic process"/>
    <property type="evidence" value="ECO:0007669"/>
    <property type="project" value="TreeGrafter"/>
</dbReference>
<dbReference type="GO" id="GO:0016020">
    <property type="term" value="C:membrane"/>
    <property type="evidence" value="ECO:0007669"/>
    <property type="project" value="GOC"/>
</dbReference>
<dbReference type="GO" id="GO:0008758">
    <property type="term" value="F:UDP-2,3-diacylglucosamine hydrolase activity"/>
    <property type="evidence" value="ECO:0007669"/>
    <property type="project" value="TreeGrafter"/>
</dbReference>
<dbReference type="PANTHER" id="PTHR31302">
    <property type="entry name" value="TRANSMEMBRANE PROTEIN WITH METALLOPHOSPHOESTERASE DOMAIN-RELATED"/>
    <property type="match status" value="1"/>
</dbReference>
<keyword evidence="1" id="KW-0479">Metal-binding</keyword>
<protein>
    <recommendedName>
        <fullName evidence="4">Calcineurin-like phosphoesterase domain-containing protein</fullName>
    </recommendedName>
</protein>
<evidence type="ECO:0000256" key="1">
    <source>
        <dbReference type="ARBA" id="ARBA00022723"/>
    </source>
</evidence>
<gene>
    <name evidence="3" type="ORF">SDC9_95885</name>
</gene>
<dbReference type="SUPFAM" id="SSF56300">
    <property type="entry name" value="Metallo-dependent phosphatases"/>
    <property type="match status" value="1"/>
</dbReference>
<accession>A0A645A7V8</accession>
<dbReference type="AlphaFoldDB" id="A0A645A7V8"/>
<sequence length="158" mass="17236">MFRDLGLNYLENQTRLVKINGRTLAISGLGDPAYGRLSQQNADPSMPEGVPPDIQAVARQAKGADFHLLLAHQPKLARENAEQQEDLQISGHTHGGHIIGMDRWLVAPVNNGFVRGAYDVGRMKLFVSNGVGLWAGFAVRLGVPPRIDVLVLRSARAH</sequence>
<evidence type="ECO:0000256" key="2">
    <source>
        <dbReference type="ARBA" id="ARBA00022801"/>
    </source>
</evidence>
<evidence type="ECO:0000313" key="3">
    <source>
        <dbReference type="EMBL" id="MPM49157.1"/>
    </source>
</evidence>